<proteinExistence type="predicted"/>
<evidence type="ECO:0000313" key="2">
    <source>
        <dbReference type="Proteomes" id="UP000238634"/>
    </source>
</evidence>
<comment type="caution">
    <text evidence="1">The sequence shown here is derived from an EMBL/GenBank/DDBJ whole genome shotgun (WGS) entry which is preliminary data.</text>
</comment>
<dbReference type="EMBL" id="PVWG01000055">
    <property type="protein sequence ID" value="PSB15692.1"/>
    <property type="molecule type" value="Genomic_DNA"/>
</dbReference>
<protein>
    <recommendedName>
        <fullName evidence="3">DUF2808 domain-containing protein</fullName>
    </recommendedName>
</protein>
<keyword evidence="2" id="KW-1185">Reference proteome</keyword>
<dbReference type="OrthoDB" id="574511at2"/>
<accession>A0A2T1D592</accession>
<evidence type="ECO:0000313" key="1">
    <source>
        <dbReference type="EMBL" id="PSB15692.1"/>
    </source>
</evidence>
<name>A0A2T1D592_9CYAN</name>
<gene>
    <name evidence="1" type="ORF">C7B65_23820</name>
</gene>
<dbReference type="AlphaFoldDB" id="A0A2T1D592"/>
<sequence>MKRFIYGGISALVLATTAITPGLTAPAPDFRAIALNQMQFNFTAPFISSSGLLGDHHVIRVMVVGMSLEDLMIRIPSGMSKYGQVKVTDESGKEVPAKITATKDQVAIAFSQPVEPGHILEVDIPGIQTYAEAGNILLYGITAKRVGISGQIPVGTARIQVPDRS</sequence>
<reference evidence="1 2" key="2">
    <citation type="submission" date="2018-03" db="EMBL/GenBank/DDBJ databases">
        <title>The ancient ancestry and fast evolution of plastids.</title>
        <authorList>
            <person name="Moore K.R."/>
            <person name="Magnabosco C."/>
            <person name="Momper L."/>
            <person name="Gold D.A."/>
            <person name="Bosak T."/>
            <person name="Fournier G.P."/>
        </authorList>
    </citation>
    <scope>NUCLEOTIDE SEQUENCE [LARGE SCALE GENOMIC DNA]</scope>
    <source>
        <strain evidence="1 2">ULC007</strain>
    </source>
</reference>
<reference evidence="1 2" key="1">
    <citation type="submission" date="2018-02" db="EMBL/GenBank/DDBJ databases">
        <authorList>
            <person name="Cohen D.B."/>
            <person name="Kent A.D."/>
        </authorList>
    </citation>
    <scope>NUCLEOTIDE SEQUENCE [LARGE SCALE GENOMIC DNA]</scope>
    <source>
        <strain evidence="1 2">ULC007</strain>
    </source>
</reference>
<dbReference type="RefSeq" id="WP_073074987.1">
    <property type="nucleotide sequence ID" value="NZ_MPPI01000054.1"/>
</dbReference>
<evidence type="ECO:0008006" key="3">
    <source>
        <dbReference type="Google" id="ProtNLM"/>
    </source>
</evidence>
<dbReference type="Proteomes" id="UP000238634">
    <property type="component" value="Unassembled WGS sequence"/>
</dbReference>
<organism evidence="1 2">
    <name type="scientific">Phormidesmis priestleyi ULC007</name>
    <dbReference type="NCBI Taxonomy" id="1920490"/>
    <lineage>
        <taxon>Bacteria</taxon>
        <taxon>Bacillati</taxon>
        <taxon>Cyanobacteriota</taxon>
        <taxon>Cyanophyceae</taxon>
        <taxon>Leptolyngbyales</taxon>
        <taxon>Leptolyngbyaceae</taxon>
        <taxon>Phormidesmis</taxon>
    </lineage>
</organism>